<dbReference type="EMBL" id="CM042047">
    <property type="protein sequence ID" value="KAI3772978.1"/>
    <property type="molecule type" value="Genomic_DNA"/>
</dbReference>
<reference evidence="2" key="1">
    <citation type="journal article" date="2022" name="Mol. Ecol. Resour.">
        <title>The genomes of chicory, endive, great burdock and yacon provide insights into Asteraceae palaeo-polyploidization history and plant inulin production.</title>
        <authorList>
            <person name="Fan W."/>
            <person name="Wang S."/>
            <person name="Wang H."/>
            <person name="Wang A."/>
            <person name="Jiang F."/>
            <person name="Liu H."/>
            <person name="Zhao H."/>
            <person name="Xu D."/>
            <person name="Zhang Y."/>
        </authorList>
    </citation>
    <scope>NUCLEOTIDE SEQUENCE [LARGE SCALE GENOMIC DNA]</scope>
    <source>
        <strain evidence="2">cv. Niubang</strain>
    </source>
</reference>
<proteinExistence type="predicted"/>
<reference evidence="1 2" key="2">
    <citation type="journal article" date="2022" name="Mol. Ecol. Resour.">
        <title>The genomes of chicory, endive, great burdock and yacon provide insights into Asteraceae paleo-polyploidization history and plant inulin production.</title>
        <authorList>
            <person name="Fan W."/>
            <person name="Wang S."/>
            <person name="Wang H."/>
            <person name="Wang A."/>
            <person name="Jiang F."/>
            <person name="Liu H."/>
            <person name="Zhao H."/>
            <person name="Xu D."/>
            <person name="Zhang Y."/>
        </authorList>
    </citation>
    <scope>NUCLEOTIDE SEQUENCE [LARGE SCALE GENOMIC DNA]</scope>
    <source>
        <strain evidence="2">cv. Niubang</strain>
    </source>
</reference>
<evidence type="ECO:0000313" key="2">
    <source>
        <dbReference type="Proteomes" id="UP001055879"/>
    </source>
</evidence>
<name>A0ACB9FPX2_ARCLA</name>
<organism evidence="1 2">
    <name type="scientific">Arctium lappa</name>
    <name type="common">Greater burdock</name>
    <name type="synonym">Lappa major</name>
    <dbReference type="NCBI Taxonomy" id="4217"/>
    <lineage>
        <taxon>Eukaryota</taxon>
        <taxon>Viridiplantae</taxon>
        <taxon>Streptophyta</taxon>
        <taxon>Embryophyta</taxon>
        <taxon>Tracheophyta</taxon>
        <taxon>Spermatophyta</taxon>
        <taxon>Magnoliopsida</taxon>
        <taxon>eudicotyledons</taxon>
        <taxon>Gunneridae</taxon>
        <taxon>Pentapetalae</taxon>
        <taxon>asterids</taxon>
        <taxon>campanulids</taxon>
        <taxon>Asterales</taxon>
        <taxon>Asteraceae</taxon>
        <taxon>Carduoideae</taxon>
        <taxon>Cardueae</taxon>
        <taxon>Arctiinae</taxon>
        <taxon>Arctium</taxon>
    </lineage>
</organism>
<protein>
    <submittedName>
        <fullName evidence="1">Uncharacterized protein</fullName>
    </submittedName>
</protein>
<keyword evidence="2" id="KW-1185">Reference proteome</keyword>
<sequence>MGLRRPREFTRKNQKGSRCQSISSFEAALNTEDPQYHDKRMVAQRNGKLTIQTFQVNVGKERETVLDMLPYMRLGYVSDPSEMQSVLSSQVQYARSSAYKDYTTEGASCKPCTFIYVHLHYQKNRQILTKEPSKVLTLSFEGEPEIDTQKVEPENSKLADLDPNTRSTVEKIMFDQRQKQMGLPTSDEMQKHDILKKFMVEHPEMDFPRAKIN</sequence>
<accession>A0ACB9FPX2</accession>
<dbReference type="Proteomes" id="UP001055879">
    <property type="component" value="Linkage Group LG01"/>
</dbReference>
<evidence type="ECO:0000313" key="1">
    <source>
        <dbReference type="EMBL" id="KAI3772978.1"/>
    </source>
</evidence>
<comment type="caution">
    <text evidence="1">The sequence shown here is derived from an EMBL/GenBank/DDBJ whole genome shotgun (WGS) entry which is preliminary data.</text>
</comment>
<gene>
    <name evidence="1" type="ORF">L6452_04174</name>
</gene>